<dbReference type="PANTHER" id="PTHR34394">
    <property type="entry name" value="SIMILAR TO RIKEN CDNA 2310022B05"/>
    <property type="match status" value="1"/>
</dbReference>
<dbReference type="AlphaFoldDB" id="A0A1B6K293"/>
<gene>
    <name evidence="3" type="ORF">g.19735</name>
</gene>
<dbReference type="Pfam" id="PF15797">
    <property type="entry name" value="DUF4706"/>
    <property type="match status" value="1"/>
</dbReference>
<feature type="region of interest" description="Disordered" evidence="1">
    <location>
        <begin position="166"/>
        <end position="185"/>
    </location>
</feature>
<feature type="region of interest" description="Disordered" evidence="1">
    <location>
        <begin position="192"/>
        <end position="213"/>
    </location>
</feature>
<protein>
    <recommendedName>
        <fullName evidence="2">DUF4706 domain-containing protein</fullName>
    </recommendedName>
</protein>
<dbReference type="PANTHER" id="PTHR34394:SF1">
    <property type="entry name" value="SIMILAR TO RIKEN CDNA 2310022B05"/>
    <property type="match status" value="1"/>
</dbReference>
<accession>A0A1B6K293</accession>
<sequence>MEVHTQEYLRSTSILAQKIGQDLDAAREAYQDFWKKLNEEEKQQVLNEAIIDPAAVLKYANITKNELGSCYNSSNESQFSWFTRSQLNLFTDVALKGPRTPAKKTETVTVVNNTPPQEPVVIENKTKENNLLNKIKNKVTNLKIPSTVEEKQSLVESKSQVTVMKSVLSKPKTPPPPPPTKQTLSEKKALLCIDNESDPDDIPKTGFDFLDNW</sequence>
<feature type="domain" description="DUF4706" evidence="2">
    <location>
        <begin position="7"/>
        <end position="65"/>
    </location>
</feature>
<evidence type="ECO:0000313" key="3">
    <source>
        <dbReference type="EMBL" id="JAT05573.1"/>
    </source>
</evidence>
<dbReference type="InterPro" id="IPR031600">
    <property type="entry name" value="DUF4706"/>
</dbReference>
<evidence type="ECO:0000259" key="2">
    <source>
        <dbReference type="Pfam" id="PF15797"/>
    </source>
</evidence>
<evidence type="ECO:0000256" key="1">
    <source>
        <dbReference type="SAM" id="MobiDB-lite"/>
    </source>
</evidence>
<organism evidence="3">
    <name type="scientific">Homalodisca liturata</name>
    <dbReference type="NCBI Taxonomy" id="320908"/>
    <lineage>
        <taxon>Eukaryota</taxon>
        <taxon>Metazoa</taxon>
        <taxon>Ecdysozoa</taxon>
        <taxon>Arthropoda</taxon>
        <taxon>Hexapoda</taxon>
        <taxon>Insecta</taxon>
        <taxon>Pterygota</taxon>
        <taxon>Neoptera</taxon>
        <taxon>Paraneoptera</taxon>
        <taxon>Hemiptera</taxon>
        <taxon>Auchenorrhyncha</taxon>
        <taxon>Membracoidea</taxon>
        <taxon>Cicadellidae</taxon>
        <taxon>Cicadellinae</taxon>
        <taxon>Proconiini</taxon>
        <taxon>Homalodisca</taxon>
    </lineage>
</organism>
<name>A0A1B6K293_9HEMI</name>
<reference evidence="3" key="1">
    <citation type="submission" date="2015-11" db="EMBL/GenBank/DDBJ databases">
        <title>De novo transcriptome assembly of four potential Pierce s Disease insect vectors from Arizona vineyards.</title>
        <authorList>
            <person name="Tassone E.E."/>
        </authorList>
    </citation>
    <scope>NUCLEOTIDE SEQUENCE</scope>
</reference>
<proteinExistence type="predicted"/>
<dbReference type="EMBL" id="GECU01002134">
    <property type="protein sequence ID" value="JAT05573.1"/>
    <property type="molecule type" value="Transcribed_RNA"/>
</dbReference>